<dbReference type="EMBL" id="LR796371">
    <property type="protein sequence ID" value="CAB4140010.1"/>
    <property type="molecule type" value="Genomic_DNA"/>
</dbReference>
<proteinExistence type="predicted"/>
<feature type="region of interest" description="Disordered" evidence="1">
    <location>
        <begin position="1"/>
        <end position="54"/>
    </location>
</feature>
<evidence type="ECO:0000313" key="2">
    <source>
        <dbReference type="EMBL" id="CAB4140010.1"/>
    </source>
</evidence>
<name>A0A6J5M4N8_9CAUD</name>
<evidence type="ECO:0000256" key="1">
    <source>
        <dbReference type="SAM" id="MobiDB-lite"/>
    </source>
</evidence>
<organism evidence="2">
    <name type="scientific">uncultured Caudovirales phage</name>
    <dbReference type="NCBI Taxonomy" id="2100421"/>
    <lineage>
        <taxon>Viruses</taxon>
        <taxon>Duplodnaviria</taxon>
        <taxon>Heunggongvirae</taxon>
        <taxon>Uroviricota</taxon>
        <taxon>Caudoviricetes</taxon>
        <taxon>Peduoviridae</taxon>
        <taxon>Maltschvirus</taxon>
        <taxon>Maltschvirus maltsch</taxon>
    </lineage>
</organism>
<accession>A0A6J5M4N8</accession>
<sequence>MPKKVWNTPDPTKGDKKLTPAAKASAKASAKEAGRTYPNLVDNMRASAKAKRKG</sequence>
<gene>
    <name evidence="2" type="ORF">UFOVP397_46</name>
</gene>
<reference evidence="2" key="1">
    <citation type="submission" date="2020-04" db="EMBL/GenBank/DDBJ databases">
        <authorList>
            <person name="Chiriac C."/>
            <person name="Salcher M."/>
            <person name="Ghai R."/>
            <person name="Kavagutti S V."/>
        </authorList>
    </citation>
    <scope>NUCLEOTIDE SEQUENCE</scope>
</reference>
<protein>
    <submittedName>
        <fullName evidence="2">Uncharacterized protein</fullName>
    </submittedName>
</protein>